<keyword evidence="4 8" id="KW-0472">Membrane</keyword>
<dbReference type="Gene3D" id="1.20.1250.20">
    <property type="entry name" value="MFS general substrate transporter like domains"/>
    <property type="match status" value="1"/>
</dbReference>
<feature type="compositionally biased region" description="Low complexity" evidence="7">
    <location>
        <begin position="692"/>
        <end position="725"/>
    </location>
</feature>
<keyword evidence="13" id="KW-1185">Reference proteome</keyword>
<feature type="transmembrane region" description="Helical" evidence="8">
    <location>
        <begin position="3105"/>
        <end position="3121"/>
    </location>
</feature>
<comment type="subcellular location">
    <subcellularLocation>
        <location evidence="1">Membrane</location>
        <topology evidence="1">Multi-pass membrane protein</topology>
    </subcellularLocation>
</comment>
<name>A0ABN8NFN7_9CNID</name>
<feature type="domain" description="VWFA" evidence="10">
    <location>
        <begin position="751"/>
        <end position="924"/>
    </location>
</feature>
<dbReference type="InterPro" id="IPR050525">
    <property type="entry name" value="ECM_Assembly_Org"/>
</dbReference>
<dbReference type="PROSITE" id="PS50234">
    <property type="entry name" value="VWFA"/>
    <property type="match status" value="4"/>
</dbReference>
<evidence type="ECO:0000256" key="8">
    <source>
        <dbReference type="SAM" id="Phobius"/>
    </source>
</evidence>
<evidence type="ECO:0000256" key="7">
    <source>
        <dbReference type="SAM" id="MobiDB-lite"/>
    </source>
</evidence>
<dbReference type="InterPro" id="IPR036465">
    <property type="entry name" value="vWFA_dom_sf"/>
</dbReference>
<feature type="transmembrane region" description="Helical" evidence="8">
    <location>
        <begin position="3133"/>
        <end position="3154"/>
    </location>
</feature>
<feature type="region of interest" description="Disordered" evidence="7">
    <location>
        <begin position="222"/>
        <end position="244"/>
    </location>
</feature>
<comment type="caution">
    <text evidence="12">The sequence shown here is derived from an EMBL/GenBank/DDBJ whole genome shotgun (WGS) entry which is preliminary data.</text>
</comment>
<feature type="compositionally biased region" description="Basic residues" evidence="7">
    <location>
        <begin position="731"/>
        <end position="746"/>
    </location>
</feature>
<gene>
    <name evidence="12" type="ORF">PLOB_00011114</name>
</gene>
<evidence type="ECO:0000256" key="3">
    <source>
        <dbReference type="ARBA" id="ARBA00022989"/>
    </source>
</evidence>
<evidence type="ECO:0000313" key="13">
    <source>
        <dbReference type="Proteomes" id="UP001159405"/>
    </source>
</evidence>
<evidence type="ECO:0000256" key="1">
    <source>
        <dbReference type="ARBA" id="ARBA00004141"/>
    </source>
</evidence>
<feature type="domain" description="VWFA" evidence="10">
    <location>
        <begin position="964"/>
        <end position="1137"/>
    </location>
</feature>
<dbReference type="SUPFAM" id="SSF103473">
    <property type="entry name" value="MFS general substrate transporter"/>
    <property type="match status" value="1"/>
</dbReference>
<keyword evidence="2 8" id="KW-0812">Transmembrane</keyword>
<accession>A0ABN8NFN7</accession>
<evidence type="ECO:0000256" key="9">
    <source>
        <dbReference type="SAM" id="SignalP"/>
    </source>
</evidence>
<dbReference type="InterPro" id="IPR002035">
    <property type="entry name" value="VWF_A"/>
</dbReference>
<evidence type="ECO:0000313" key="12">
    <source>
        <dbReference type="EMBL" id="CAH3103995.1"/>
    </source>
</evidence>
<proteinExistence type="inferred from homology"/>
<dbReference type="Gene3D" id="2.60.120.200">
    <property type="match status" value="1"/>
</dbReference>
<feature type="transmembrane region" description="Helical" evidence="8">
    <location>
        <begin position="3221"/>
        <end position="3240"/>
    </location>
</feature>
<sequence length="3320" mass="360641">MRMRLKPLFLWTILIVGMTVLVVAEGTKTNRHHIILKKLFKDKNLGLSRGTRHRISGLRKALFNRNPAPYYLSPRSPVDPYTSRYAAYAPSLPAPAPSSFYKPSYPSLPLSPTQYSDASVSSYPSQSPYPSTYAYPAPSHYPYPASFPSSYYSPISSYPSQPYAPSTSTTPFSSQSQQLSYSSSSSPYTYDQSQQTSYTTPLTSSAEVSSISNSAAYLIPAKPSQTISDAGKKPKPKPTPPDRAETFEIRGRFFKSIGCWADSQQDRAMESLEGKFSKLKQHDYKTRVNALMKCAEAADENDLELFAIQNGGQCFGGRNDKNTYRKHGPSSDCGGDGEGGPWSNEVYSFLDEDGQLLVEPPKETAMDSNNKSSNSSKSAGCPTPCASSSTPQQVSPPMCPSSCTNNPPQQLSPPVCSNPCGNNQSSPASGNNSCPNPCSNNPPQQVSPPVCPNPCGKNQSSPASGNNSCPNPCPNNPPQQVSPPLCPNPCDHNQSSTASGNNSCSSPQQSCGGGCPMPTSGCISTNNKVNGTAKGQSPKGNNTKSPGGCTPSVMEGSPCMPQGAQSGGCGAMEVMTPCPSPTDISGGCASPGAGATAGGLTCLPQEMPAGIPDCGGASTGGGTSCITVDSGCVQISSQSMGGEQCPPLNQGMTVGCPGMGTEIMPMPGTTCVIQGKVVEGCPNVTTGGGVCPPSGVTGTTSGPSPKPGTTGITPGPKPKPGTTTPGPTPKPGRKKPGPKPKPTSKCKAKVDLGFIIDGSGSIENAGKGNFKKVLSFVKAITQAFDVSKEETHVGIIVYDEKAELVLKFDEHDKKAEVLSAIDGIKYPGGGTKTGAALNKAKSELFEKSARAGVPNIAIVITDGKSKDSIGAPAQQLRDSGCTVFSVGIGKNYNKEQLREMATDPDSQHVMKADFDALDTIIETIVGNACKGAGGTIEQPPPSITSPPTPPSTSFQKTRCKGKVDIAVLLDGSQRIDYQQAGNFKKCQQFLKSFFSSFNIAKDGTRVGLVLFSKTSEVRFDFEKYTDKKSITEAIDKIPYPRKGTNCGAGLDMVRTNLFEASARQGVRDVLLVITGGSSQDDIQAPSKELRDMGVTIFCLGLGKEYQRDQLGQMATDPDSKFVLTGDYSEIFGWLPKLKKICCEAAGGTLTKIASKECKAKVDLGFIIDGSGSIEAAGKGNFKKELNFVKGITQAFDISKEQTHVGIIVYNQEPKVISGLDEHYTKSEILSTIEGISYPGGNTKIGAALTKSKLELFEKSARAGVSNIAIVITDGISQDNVGAPAQQLRNSGCTVFSVGIGNKYDKKQLQDIATDPDSQHVLDADFDALDSIIDKIVEIACKGECSQFSVLAILGSKLLFSECNPPIFLKNREYLAITWLHPACKISNSPGMAGGEGISALIYRGSIADFLRPFIFMRVPNGELAFRLHKHKVIFSWEDFSSFYICFENTTCSGVFLTNFEVFHLVMKHCVECLIFLLKQSGGGGRSSSKYISIKGGKSGGSSTSGGSSSKLISINGESSGSSSGGSSSGIITMKEGGSSSSSSIRISSGKKLITIGKKITSGSTSKGSTKQGDPLSITVDQDTDKLAQENLWSGSLLGSGVCREKVDLAFLIDASGNKDSNGQQNFKTSLEFAKAIASMFVINQVESHIGFVVVSTNSQVVLNFKTYFDQKSVENAIDDIQYMGGVTDIGTGLELVKTELFDASPRQEVPRILIVVTSGKSSKDVLAPSKALKDAGVTVFCVGVGNNFNQTELDEMATDNITSHVFSADVTQMGLVVKAIKGKVCQANIRPVAMFPLNARYKARDVIGGNPPGITNLVITATGPDGHEGGAVSFLGIPESYIEFPNDGKLDTKDSLTILAWIFPEKEGPIFNFKTDGWGANLWLAQSRKLFAHFVERGQHKISKVAPLQSTKVIPNQWNFVGATYDHTTGAAGLWINGKFEDSKNLGHIELATNYSIRMGARDGDKRNYQGRISCLQVYDVSLTADQINNARDNCEPYEEKCTLWRFKFTLGDRDFSSVVSGFCQVFGQHLNFPPHARETSGTQGSSNFLQNTSLPCRLPKYSKCYNKSSNGKKKHVFQLICRTYLPLLVSFYAVSFVLAKTANSTTVDSTSGWKSSLGKIYKQNSARARTSTLNSARLWISKFRGRRSYKGRLAIENSHFSYAVLLSTFRGRYLCRRRFLAARLVDCCQTIGHAAFVFCLRFGYVGGYFCLWTMICLYAVVYGLYLHRSVLRYLCVLSAREINKSAFSVEFSSLRGNEVLHRPMVALISSLQRAMECSVSRISLHANAESSLTSGGLSVGLAEGATSTLRSSAICNSLALVYGLTETWLQGLQRLRGTNTERRTVRAGNGGRFATGTSVVAFARWNVFERLNFKKSRNSKLVMCLLSLFVPKLRSKVTCNRAKLINIPFQETYSGADPGFFLGGAGHPRGRTPCTLPLDPPLVLLLNSRHKNFGHLNNMCHIQCLDLCHEKLRDLPHSVYVLCPFSTSDKKTTQVMSNTAYTFEVVFKLLNSLCYTISKKKRTYWLLAGRGPNKMVLVFLKKKIVCCAVIRSGNFKMLVLLYQLLIGQSLAQLVERCTNVPVSQRAWVRFRTSKLRTFWMVFRSEGTRRKVNLSTFLRQNKANGKSTTFAKKTWSNRSVPTPLGYGLFLMSRHNSYKLSLKNYLYNTDFLNNKTDTKSRPHEKPRVGFPPTFLEVFCTSIHTFSTSSMLPFSQTYPFFAYFKSFIKISKALETLTQISPFSASLNTKNDFRFHSGEFSKGKAILLLGISTIFPLNMMNNQKLSPPLKEGIENNDKIITEDKNYEIDDLLRLTGKFGRYQMALYAFLFLVSIPTSAQLGIPIFYGISPPFNCETIAGNGTCSAGKCCSSCVEYDFKGSFTSAVSEWDMICDRRHLRAMSRAVYMLGILVGSAVFGAVSDHFGRKIAFFTSIGVMAVAGVVSGVADCLSLFLLFRFIAGAGTIGCMLVKFVYCVEMTANTHRSLVVIINMVFSVIGGSLLSLMAFLIPNWRYLMLAATIPAFLPLLAWRWIPRSPRWLIASNHLDEAYEVLMKYAEGNKVQPPVDPTHLKHLIRVVWENGARKETDNKTHGFFDVLKTPRLRKRSLILFFNWNVNAIIFYGINYNVHNLAGNLYLNAFILTAVGYPSAPLNCYCLKRFGRRLTYSTFMMCCGVTCLVALSVKDYPVVLVVLVMSAKFCISICFLAIYLYTAELYPTVIRNNGVGSCGTVARIGGIVAPYIVLLSDLPNLMKTFPLLIFGVMAVAAGVMAFWLPETLTSQMPQTVEQAETWEEDYNIYCCKKPLIQATRGFATAEDETETSI</sequence>
<dbReference type="InterPro" id="IPR013320">
    <property type="entry name" value="ConA-like_dom_sf"/>
</dbReference>
<feature type="transmembrane region" description="Helical" evidence="8">
    <location>
        <begin position="3186"/>
        <end position="3209"/>
    </location>
</feature>
<dbReference type="PANTHER" id="PTHR24020">
    <property type="entry name" value="COLLAGEN ALPHA"/>
    <property type="match status" value="1"/>
</dbReference>
<evidence type="ECO:0000259" key="10">
    <source>
        <dbReference type="PROSITE" id="PS50234"/>
    </source>
</evidence>
<evidence type="ECO:0000256" key="5">
    <source>
        <dbReference type="ARBA" id="ARBA00023278"/>
    </source>
</evidence>
<evidence type="ECO:0000259" key="11">
    <source>
        <dbReference type="PROSITE" id="PS50850"/>
    </source>
</evidence>
<feature type="compositionally biased region" description="Low complexity" evidence="7">
    <location>
        <begin position="1528"/>
        <end position="1545"/>
    </location>
</feature>
<protein>
    <submittedName>
        <fullName evidence="12">Uncharacterized protein</fullName>
    </submittedName>
</protein>
<keyword evidence="3 8" id="KW-1133">Transmembrane helix</keyword>
<feature type="compositionally biased region" description="Low complexity" evidence="7">
    <location>
        <begin position="368"/>
        <end position="378"/>
    </location>
</feature>
<feature type="transmembrane region" description="Helical" evidence="8">
    <location>
        <begin position="2983"/>
        <end position="3005"/>
    </location>
</feature>
<feature type="transmembrane region" description="Helical" evidence="8">
    <location>
        <begin position="2950"/>
        <end position="2971"/>
    </location>
</feature>
<feature type="region of interest" description="Disordered" evidence="7">
    <location>
        <begin position="936"/>
        <end position="956"/>
    </location>
</feature>
<keyword evidence="9" id="KW-0732">Signal</keyword>
<comment type="similarity">
    <text evidence="6">Belongs to the fibril-associated collagens with interrupted helices (FACIT) family.</text>
</comment>
<feature type="compositionally biased region" description="Pro residues" evidence="7">
    <location>
        <begin position="938"/>
        <end position="950"/>
    </location>
</feature>
<dbReference type="InterPro" id="IPR036259">
    <property type="entry name" value="MFS_trans_sf"/>
</dbReference>
<evidence type="ECO:0000256" key="6">
    <source>
        <dbReference type="ARBA" id="ARBA00049648"/>
    </source>
</evidence>
<feature type="transmembrane region" description="Helical" evidence="8">
    <location>
        <begin position="2901"/>
        <end position="2918"/>
    </location>
</feature>
<feature type="transmembrane region" description="Helical" evidence="8">
    <location>
        <begin position="3252"/>
        <end position="3271"/>
    </location>
</feature>
<dbReference type="Pfam" id="PF13385">
    <property type="entry name" value="Laminin_G_3"/>
    <property type="match status" value="1"/>
</dbReference>
<dbReference type="EMBL" id="CALNXK010000016">
    <property type="protein sequence ID" value="CAH3103995.1"/>
    <property type="molecule type" value="Genomic_DNA"/>
</dbReference>
<dbReference type="SUPFAM" id="SSF49899">
    <property type="entry name" value="Concanavalin A-like lectins/glucanases"/>
    <property type="match status" value="1"/>
</dbReference>
<dbReference type="Pfam" id="PF00083">
    <property type="entry name" value="Sugar_tr"/>
    <property type="match status" value="1"/>
</dbReference>
<evidence type="ECO:0000256" key="4">
    <source>
        <dbReference type="ARBA" id="ARBA00023136"/>
    </source>
</evidence>
<evidence type="ECO:0000256" key="2">
    <source>
        <dbReference type="ARBA" id="ARBA00022692"/>
    </source>
</evidence>
<dbReference type="Gene3D" id="3.40.50.410">
    <property type="entry name" value="von Willebrand factor, type A domain"/>
    <property type="match status" value="4"/>
</dbReference>
<dbReference type="InterPro" id="IPR005828">
    <property type="entry name" value="MFS_sugar_transport-like"/>
</dbReference>
<dbReference type="CDD" id="cd17317">
    <property type="entry name" value="MFS_SLC22"/>
    <property type="match status" value="1"/>
</dbReference>
<feature type="transmembrane region" description="Helical" evidence="8">
    <location>
        <begin position="3011"/>
        <end position="3030"/>
    </location>
</feature>
<reference evidence="12 13" key="1">
    <citation type="submission" date="2022-05" db="EMBL/GenBank/DDBJ databases">
        <authorList>
            <consortium name="Genoscope - CEA"/>
            <person name="William W."/>
        </authorList>
    </citation>
    <scope>NUCLEOTIDE SEQUENCE [LARGE SCALE GENOMIC DNA]</scope>
</reference>
<dbReference type="PANTHER" id="PTHR24020:SF20">
    <property type="entry name" value="PH DOMAIN-CONTAINING PROTEIN"/>
    <property type="match status" value="1"/>
</dbReference>
<feature type="region of interest" description="Disordered" evidence="7">
    <location>
        <begin position="362"/>
        <end position="387"/>
    </location>
</feature>
<feature type="chain" id="PRO_5045469603" evidence="9">
    <location>
        <begin position="25"/>
        <end position="3320"/>
    </location>
</feature>
<feature type="region of interest" description="Disordered" evidence="7">
    <location>
        <begin position="1515"/>
        <end position="1545"/>
    </location>
</feature>
<feature type="region of interest" description="Disordered" evidence="7">
    <location>
        <begin position="689"/>
        <end position="746"/>
    </location>
</feature>
<dbReference type="PROSITE" id="PS50850">
    <property type="entry name" value="MFS"/>
    <property type="match status" value="1"/>
</dbReference>
<feature type="signal peptide" evidence="9">
    <location>
        <begin position="1"/>
        <end position="24"/>
    </location>
</feature>
<feature type="domain" description="Major facilitator superfamily (MFS) profile" evidence="11">
    <location>
        <begin position="2823"/>
        <end position="3276"/>
    </location>
</feature>
<feature type="domain" description="VWFA" evidence="10">
    <location>
        <begin position="1162"/>
        <end position="1335"/>
    </location>
</feature>
<feature type="transmembrane region" description="Helical" evidence="8">
    <location>
        <begin position="2925"/>
        <end position="2944"/>
    </location>
</feature>
<dbReference type="CDD" id="cd01472">
    <property type="entry name" value="vWA_collagen"/>
    <property type="match status" value="2"/>
</dbReference>
<dbReference type="SUPFAM" id="SSF53300">
    <property type="entry name" value="vWA-like"/>
    <property type="match status" value="4"/>
</dbReference>
<dbReference type="Proteomes" id="UP001159405">
    <property type="component" value="Unassembled WGS sequence"/>
</dbReference>
<dbReference type="InterPro" id="IPR020846">
    <property type="entry name" value="MFS_dom"/>
</dbReference>
<feature type="domain" description="VWFA" evidence="10">
    <location>
        <begin position="1607"/>
        <end position="1784"/>
    </location>
</feature>
<feature type="transmembrane region" description="Helical" evidence="8">
    <location>
        <begin position="2821"/>
        <end position="2844"/>
    </location>
</feature>
<dbReference type="SMART" id="SM00327">
    <property type="entry name" value="VWA"/>
    <property type="match status" value="4"/>
</dbReference>
<organism evidence="12 13">
    <name type="scientific">Porites lobata</name>
    <dbReference type="NCBI Taxonomy" id="104759"/>
    <lineage>
        <taxon>Eukaryota</taxon>
        <taxon>Metazoa</taxon>
        <taxon>Cnidaria</taxon>
        <taxon>Anthozoa</taxon>
        <taxon>Hexacorallia</taxon>
        <taxon>Scleractinia</taxon>
        <taxon>Fungiina</taxon>
        <taxon>Poritidae</taxon>
        <taxon>Porites</taxon>
    </lineage>
</organism>
<keyword evidence="5" id="KW-0379">Hydroxylation</keyword>
<feature type="region of interest" description="Disordered" evidence="7">
    <location>
        <begin position="163"/>
        <end position="196"/>
    </location>
</feature>
<feature type="transmembrane region" description="Helical" evidence="8">
    <location>
        <begin position="3161"/>
        <end position="3180"/>
    </location>
</feature>
<feature type="transmembrane region" description="Helical" evidence="8">
    <location>
        <begin position="2205"/>
        <end position="2226"/>
    </location>
</feature>
<dbReference type="Pfam" id="PF00092">
    <property type="entry name" value="VWA"/>
    <property type="match status" value="4"/>
</dbReference>